<accession>A0AAE1MX02</accession>
<sequence length="191" mass="22319">MEPLSSDGMWNIVSSLDHEYRCQTNYEKRALQLIQSGYVPEADFLAIMPKSEIPSWFPNRGFISSNESGTLEYELVVEIPPYFRASNWCGLAICLEIKDRSTCDKLVISWSCKASEDYHVCKDWENEISLAYAWHPRLCLMLLDFNEKTCWQHLRGGNDCLHIKLSIRCQYSKSPQLKYGWWALCKEEMQE</sequence>
<dbReference type="Proteomes" id="UP001293593">
    <property type="component" value="Unassembled WGS sequence"/>
</dbReference>
<name>A0AAE1MX02_9FABA</name>
<protein>
    <submittedName>
        <fullName evidence="1">Uncharacterized protein</fullName>
    </submittedName>
</protein>
<organism evidence="1 2">
    <name type="scientific">Acacia crassicarpa</name>
    <name type="common">northern wattle</name>
    <dbReference type="NCBI Taxonomy" id="499986"/>
    <lineage>
        <taxon>Eukaryota</taxon>
        <taxon>Viridiplantae</taxon>
        <taxon>Streptophyta</taxon>
        <taxon>Embryophyta</taxon>
        <taxon>Tracheophyta</taxon>
        <taxon>Spermatophyta</taxon>
        <taxon>Magnoliopsida</taxon>
        <taxon>eudicotyledons</taxon>
        <taxon>Gunneridae</taxon>
        <taxon>Pentapetalae</taxon>
        <taxon>rosids</taxon>
        <taxon>fabids</taxon>
        <taxon>Fabales</taxon>
        <taxon>Fabaceae</taxon>
        <taxon>Caesalpinioideae</taxon>
        <taxon>mimosoid clade</taxon>
        <taxon>Acacieae</taxon>
        <taxon>Acacia</taxon>
    </lineage>
</organism>
<gene>
    <name evidence="1" type="ORF">QN277_016599</name>
</gene>
<reference evidence="1" key="1">
    <citation type="submission" date="2023-10" db="EMBL/GenBank/DDBJ databases">
        <title>Chromosome-level genome of the transformable northern wattle, Acacia crassicarpa.</title>
        <authorList>
            <person name="Massaro I."/>
            <person name="Sinha N.R."/>
            <person name="Poethig S."/>
            <person name="Leichty A.R."/>
        </authorList>
    </citation>
    <scope>NUCLEOTIDE SEQUENCE</scope>
    <source>
        <strain evidence="1">Acra3RX</strain>
        <tissue evidence="1">Leaf</tissue>
    </source>
</reference>
<dbReference type="EMBL" id="JAWXYG010000003">
    <property type="protein sequence ID" value="KAK4278802.1"/>
    <property type="molecule type" value="Genomic_DNA"/>
</dbReference>
<dbReference type="AlphaFoldDB" id="A0AAE1MX02"/>
<evidence type="ECO:0000313" key="1">
    <source>
        <dbReference type="EMBL" id="KAK4278802.1"/>
    </source>
</evidence>
<comment type="caution">
    <text evidence="1">The sequence shown here is derived from an EMBL/GenBank/DDBJ whole genome shotgun (WGS) entry which is preliminary data.</text>
</comment>
<keyword evidence="2" id="KW-1185">Reference proteome</keyword>
<evidence type="ECO:0000313" key="2">
    <source>
        <dbReference type="Proteomes" id="UP001293593"/>
    </source>
</evidence>
<proteinExistence type="predicted"/>